<evidence type="ECO:0000256" key="2">
    <source>
        <dbReference type="ARBA" id="ARBA00022723"/>
    </source>
</evidence>
<dbReference type="PROSITE" id="PS50157">
    <property type="entry name" value="ZINC_FINGER_C2H2_2"/>
    <property type="match status" value="7"/>
</dbReference>
<evidence type="ECO:0000256" key="6">
    <source>
        <dbReference type="ARBA" id="ARBA00023242"/>
    </source>
</evidence>
<dbReference type="PROSITE" id="PS00028">
    <property type="entry name" value="ZINC_FINGER_C2H2_1"/>
    <property type="match status" value="7"/>
</dbReference>
<dbReference type="PANTHER" id="PTHR24394:SF44">
    <property type="entry name" value="ZINC FINGER PROTEIN 271-LIKE"/>
    <property type="match status" value="1"/>
</dbReference>
<dbReference type="FunFam" id="3.30.160.60:FF:000478">
    <property type="entry name" value="Zinc finger protein 133"/>
    <property type="match status" value="1"/>
</dbReference>
<name>U5EQX0_9DIPT</name>
<dbReference type="EMBL" id="GANO01004049">
    <property type="protein sequence ID" value="JAB55822.1"/>
    <property type="molecule type" value="mRNA"/>
</dbReference>
<keyword evidence="3" id="KW-0677">Repeat</keyword>
<dbReference type="Pfam" id="PF00096">
    <property type="entry name" value="zf-C2H2"/>
    <property type="match status" value="7"/>
</dbReference>
<keyword evidence="6" id="KW-0539">Nucleus</keyword>
<dbReference type="FunFam" id="3.30.160.60:FF:000512">
    <property type="entry name" value="zinc finger protein 197 isoform X1"/>
    <property type="match status" value="1"/>
</dbReference>
<evidence type="ECO:0000259" key="9">
    <source>
        <dbReference type="PROSITE" id="PS50157"/>
    </source>
</evidence>
<proteinExistence type="evidence at transcript level"/>
<feature type="domain" description="C2H2-type" evidence="9">
    <location>
        <begin position="113"/>
        <end position="140"/>
    </location>
</feature>
<feature type="domain" description="C2H2-type" evidence="9">
    <location>
        <begin position="491"/>
        <end position="513"/>
    </location>
</feature>
<protein>
    <recommendedName>
        <fullName evidence="9">C2H2-type domain-containing protein</fullName>
    </recommendedName>
</protein>
<dbReference type="GO" id="GO:0008270">
    <property type="term" value="F:zinc ion binding"/>
    <property type="evidence" value="ECO:0007669"/>
    <property type="project" value="UniProtKB-KW"/>
</dbReference>
<dbReference type="Gene3D" id="3.30.160.60">
    <property type="entry name" value="Classic Zinc Finger"/>
    <property type="match status" value="6"/>
</dbReference>
<dbReference type="GO" id="GO:0000981">
    <property type="term" value="F:DNA-binding transcription factor activity, RNA polymerase II-specific"/>
    <property type="evidence" value="ECO:0007669"/>
    <property type="project" value="TreeGrafter"/>
</dbReference>
<keyword evidence="4 7" id="KW-0863">Zinc-finger</keyword>
<feature type="region of interest" description="Disordered" evidence="8">
    <location>
        <begin position="288"/>
        <end position="309"/>
    </location>
</feature>
<feature type="domain" description="C2H2-type" evidence="9">
    <location>
        <begin position="407"/>
        <end position="434"/>
    </location>
</feature>
<dbReference type="AlphaFoldDB" id="U5EQX0"/>
<keyword evidence="2" id="KW-0479">Metal-binding</keyword>
<comment type="subcellular location">
    <subcellularLocation>
        <location evidence="1">Nucleus</location>
    </subcellularLocation>
</comment>
<evidence type="ECO:0000256" key="5">
    <source>
        <dbReference type="ARBA" id="ARBA00022833"/>
    </source>
</evidence>
<evidence type="ECO:0000256" key="1">
    <source>
        <dbReference type="ARBA" id="ARBA00004123"/>
    </source>
</evidence>
<dbReference type="SMART" id="SM00355">
    <property type="entry name" value="ZnF_C2H2"/>
    <property type="match status" value="7"/>
</dbReference>
<evidence type="ECO:0000256" key="8">
    <source>
        <dbReference type="SAM" id="MobiDB-lite"/>
    </source>
</evidence>
<evidence type="ECO:0000256" key="3">
    <source>
        <dbReference type="ARBA" id="ARBA00022737"/>
    </source>
</evidence>
<sequence>MFTTNNLQTGTPTTIQYQTTDVSKQPKIEGQKTQQQPEFAAFCYSNAHASTVNLAQLTDDTKTVQYITQPFGYNYALVSNQMQIPNGVTNITVDGRQLLVNKPITNTISNISFKCDVCGLMFNHLTLLNHHKRTHNQDSDGTEAITVVTQPTSTNLVQAQNLISESGQNLGQIQIVATESLEPAQQQQTVVQTTQQQQQQQQHQQPNEVTITQAKTIHIDKTQKCITCGGPILVNPKRKGPKLIRCESCISNDNSSHNMPRPTQIFVAPDGDVKFEIGEINDSSIDSNTQIQHHHHHQSTTTTSSKSNAVTKKRNFAAVTKCTKCNGSGVIFVGSQKNKAQPIQQQPEKPFTCNTCGGKFSRYSSLWSHKKLHTGEKNYKCGVCGIAFAKAVYLKNHTRIHTGEKPYKCGVCGMQFAQSPHLKNHERTHSGEKPYVCEVCDKGFARHATLWNHRRIHTGEKPYKCNRCQSAFSQAAHLKNHEKVHSGLKPFKCDICSAAFADRFALKRHRGIHEKYGQTAPIQSSSSQMEQVVHKEEIIEMDDEPREVIISGL</sequence>
<keyword evidence="5" id="KW-0862">Zinc</keyword>
<organism evidence="10">
    <name type="scientific">Corethrella appendiculata</name>
    <dbReference type="NCBI Taxonomy" id="1370023"/>
    <lineage>
        <taxon>Eukaryota</taxon>
        <taxon>Metazoa</taxon>
        <taxon>Ecdysozoa</taxon>
        <taxon>Arthropoda</taxon>
        <taxon>Hexapoda</taxon>
        <taxon>Insecta</taxon>
        <taxon>Pterygota</taxon>
        <taxon>Neoptera</taxon>
        <taxon>Endopterygota</taxon>
        <taxon>Diptera</taxon>
        <taxon>Nematocera</taxon>
        <taxon>Culicoidea</taxon>
        <taxon>Chaoboridae</taxon>
        <taxon>Corethrella</taxon>
    </lineage>
</organism>
<dbReference type="GO" id="GO:0005634">
    <property type="term" value="C:nucleus"/>
    <property type="evidence" value="ECO:0007669"/>
    <property type="project" value="UniProtKB-SubCell"/>
</dbReference>
<dbReference type="FunFam" id="3.30.160.60:FF:002343">
    <property type="entry name" value="Zinc finger protein 33A"/>
    <property type="match status" value="2"/>
</dbReference>
<dbReference type="FunFam" id="3.30.160.60:FF:000446">
    <property type="entry name" value="Zinc finger protein"/>
    <property type="match status" value="1"/>
</dbReference>
<dbReference type="PANTHER" id="PTHR24394">
    <property type="entry name" value="ZINC FINGER PROTEIN"/>
    <property type="match status" value="1"/>
</dbReference>
<evidence type="ECO:0000313" key="10">
    <source>
        <dbReference type="EMBL" id="JAB55822.1"/>
    </source>
</evidence>
<reference evidence="10" key="1">
    <citation type="journal article" date="2014" name="Insect Biochem. Mol. Biol.">
        <title>An insight into the sialome of the frog biting fly, Corethrella appendiculata.</title>
        <authorList>
            <person name="Ribeiro J.M.C."/>
            <person name="Chagas A.C."/>
            <person name="Pham V.M."/>
            <person name="Lounibos L.P."/>
            <person name="Calvo E."/>
        </authorList>
    </citation>
    <scope>NUCLEOTIDE SEQUENCE</scope>
    <source>
        <tissue evidence="10">Salivary glands</tissue>
    </source>
</reference>
<feature type="domain" description="C2H2-type" evidence="9">
    <location>
        <begin position="463"/>
        <end position="490"/>
    </location>
</feature>
<evidence type="ECO:0000256" key="7">
    <source>
        <dbReference type="PROSITE-ProRule" id="PRU00042"/>
    </source>
</evidence>
<feature type="domain" description="C2H2-type" evidence="9">
    <location>
        <begin position="351"/>
        <end position="378"/>
    </location>
</feature>
<evidence type="ECO:0000256" key="4">
    <source>
        <dbReference type="ARBA" id="ARBA00022771"/>
    </source>
</evidence>
<feature type="domain" description="C2H2-type" evidence="9">
    <location>
        <begin position="435"/>
        <end position="462"/>
    </location>
</feature>
<dbReference type="InterPro" id="IPR036236">
    <property type="entry name" value="Znf_C2H2_sf"/>
</dbReference>
<dbReference type="InterPro" id="IPR013087">
    <property type="entry name" value="Znf_C2H2_type"/>
</dbReference>
<dbReference type="SUPFAM" id="SSF57667">
    <property type="entry name" value="beta-beta-alpha zinc fingers"/>
    <property type="match status" value="4"/>
</dbReference>
<accession>U5EQX0</accession>
<feature type="domain" description="C2H2-type" evidence="9">
    <location>
        <begin position="379"/>
        <end position="406"/>
    </location>
</feature>